<dbReference type="InterPro" id="IPR000276">
    <property type="entry name" value="GPCR_Rhodpsn"/>
</dbReference>
<dbReference type="PROSITE" id="PS50262">
    <property type="entry name" value="G_PROTEIN_RECEP_F1_2"/>
    <property type="match status" value="1"/>
</dbReference>
<keyword evidence="5 11" id="KW-0472">Membrane</keyword>
<sequence length="392" mass="44110">MTELLSLNSTSPWNWSAEENRLRVLDELDLPAEGSVNVRILVCAVYALVCVTGLAGNLLVFVLMTTRMARRKSSSVNLLVCNLAVTDFQFVLTLPFWAAETALDFSWPFGDAMCKIVLSVTVVNMYASVFFLTAMGVTRYLAVTSVLQRSPRRWGCAVRWVVAALWACALLAALPTVIFSAARSVSGEQLCLLSFPAGSSWLALHHLQKVLVAFLIPMLVLTVCYLLLLRSLRLRSRQRRRGSTVTRSVTVVVLSFFICWMPNQAITFWGVLEKLHVVRLDKTYYFVHTYVHPLSVCLAYTNSCLNPLLYCLMRPDFREKMRELFWRRLGPTPGTGKTPKNRIPEKTKKPQGCPHEGGILPQDGQAIYQNSWRRISLSTTKYLKSSKLSSSS</sequence>
<evidence type="ECO:0000313" key="13">
    <source>
        <dbReference type="Ensembl" id="ENSORLP00015022894.1"/>
    </source>
</evidence>
<reference evidence="13" key="4">
    <citation type="submission" date="2025-09" db="UniProtKB">
        <authorList>
            <consortium name="Ensembl"/>
        </authorList>
    </citation>
    <scope>IDENTIFICATION</scope>
    <source>
        <strain evidence="13">HSOK</strain>
    </source>
</reference>
<evidence type="ECO:0000256" key="2">
    <source>
        <dbReference type="ARBA" id="ARBA00022692"/>
    </source>
</evidence>
<dbReference type="PANTHER" id="PTHR10489:SF935">
    <property type="entry name" value="RELAXIN FAMILY PEPTIDE RECEPTOR 3.3A1-RELATED"/>
    <property type="match status" value="1"/>
</dbReference>
<dbReference type="GO" id="GO:0004930">
    <property type="term" value="F:G protein-coupled receptor activity"/>
    <property type="evidence" value="ECO:0007669"/>
    <property type="project" value="UniProtKB-KW"/>
</dbReference>
<dbReference type="GO" id="GO:0016020">
    <property type="term" value="C:membrane"/>
    <property type="evidence" value="ECO:0007669"/>
    <property type="project" value="UniProtKB-SubCell"/>
</dbReference>
<name>A0A3P9ISA6_ORYLA</name>
<evidence type="ECO:0000256" key="8">
    <source>
        <dbReference type="ARBA" id="ARBA00023180"/>
    </source>
</evidence>
<dbReference type="SUPFAM" id="SSF81321">
    <property type="entry name" value="Family A G protein-coupled receptor-like"/>
    <property type="match status" value="1"/>
</dbReference>
<evidence type="ECO:0000256" key="7">
    <source>
        <dbReference type="ARBA" id="ARBA00023170"/>
    </source>
</evidence>
<dbReference type="Proteomes" id="UP000265200">
    <property type="component" value="Chromosome 6"/>
</dbReference>
<comment type="subcellular location">
    <subcellularLocation>
        <location evidence="1">Membrane</location>
        <topology evidence="1">Multi-pass membrane protein</topology>
    </subcellularLocation>
</comment>
<organism evidence="13 14">
    <name type="scientific">Oryzias latipes</name>
    <name type="common">Japanese rice fish</name>
    <name type="synonym">Japanese killifish</name>
    <dbReference type="NCBI Taxonomy" id="8090"/>
    <lineage>
        <taxon>Eukaryota</taxon>
        <taxon>Metazoa</taxon>
        <taxon>Chordata</taxon>
        <taxon>Craniata</taxon>
        <taxon>Vertebrata</taxon>
        <taxon>Euteleostomi</taxon>
        <taxon>Actinopterygii</taxon>
        <taxon>Neopterygii</taxon>
        <taxon>Teleostei</taxon>
        <taxon>Neoteleostei</taxon>
        <taxon>Acanthomorphata</taxon>
        <taxon>Ovalentaria</taxon>
        <taxon>Atherinomorphae</taxon>
        <taxon>Beloniformes</taxon>
        <taxon>Adrianichthyidae</taxon>
        <taxon>Oryziinae</taxon>
        <taxon>Oryzias</taxon>
    </lineage>
</organism>
<feature type="transmembrane region" description="Helical" evidence="11">
    <location>
        <begin position="116"/>
        <end position="137"/>
    </location>
</feature>
<dbReference type="PRINTS" id="PR00237">
    <property type="entry name" value="GPCRRHODOPSN"/>
</dbReference>
<evidence type="ECO:0000256" key="11">
    <source>
        <dbReference type="SAM" id="Phobius"/>
    </source>
</evidence>
<evidence type="ECO:0000256" key="10">
    <source>
        <dbReference type="SAM" id="MobiDB-lite"/>
    </source>
</evidence>
<feature type="transmembrane region" description="Helical" evidence="11">
    <location>
        <begin position="249"/>
        <end position="270"/>
    </location>
</feature>
<evidence type="ECO:0000256" key="1">
    <source>
        <dbReference type="ARBA" id="ARBA00004141"/>
    </source>
</evidence>
<dbReference type="Gene3D" id="1.20.1070.10">
    <property type="entry name" value="Rhodopsin 7-helix transmembrane proteins"/>
    <property type="match status" value="1"/>
</dbReference>
<evidence type="ECO:0000256" key="5">
    <source>
        <dbReference type="ARBA" id="ARBA00023136"/>
    </source>
</evidence>
<accession>A0A3P9ISA6</accession>
<dbReference type="InterPro" id="IPR050119">
    <property type="entry name" value="CCR1-9-like"/>
</dbReference>
<feature type="domain" description="G-protein coupled receptors family 1 profile" evidence="12">
    <location>
        <begin position="56"/>
        <end position="310"/>
    </location>
</feature>
<dbReference type="AlphaFoldDB" id="A0A3P9ISA6"/>
<evidence type="ECO:0000256" key="3">
    <source>
        <dbReference type="ARBA" id="ARBA00022989"/>
    </source>
</evidence>
<dbReference type="InterPro" id="IPR000248">
    <property type="entry name" value="ATII_rcpt"/>
</dbReference>
<keyword evidence="4" id="KW-0297">G-protein coupled receptor</keyword>
<dbReference type="InterPro" id="IPR017452">
    <property type="entry name" value="GPCR_Rhodpsn_7TM"/>
</dbReference>
<feature type="transmembrane region" description="Helical" evidence="11">
    <location>
        <begin position="158"/>
        <end position="182"/>
    </location>
</feature>
<evidence type="ECO:0000256" key="6">
    <source>
        <dbReference type="ARBA" id="ARBA00023157"/>
    </source>
</evidence>
<proteinExistence type="predicted"/>
<keyword evidence="6" id="KW-1015">Disulfide bond</keyword>
<feature type="transmembrane region" description="Helical" evidence="11">
    <location>
        <begin position="210"/>
        <end position="228"/>
    </location>
</feature>
<keyword evidence="8" id="KW-0325">Glycoprotein</keyword>
<reference key="1">
    <citation type="journal article" date="2007" name="Nature">
        <title>The medaka draft genome and insights into vertebrate genome evolution.</title>
        <authorList>
            <person name="Kasahara M."/>
            <person name="Naruse K."/>
            <person name="Sasaki S."/>
            <person name="Nakatani Y."/>
            <person name="Qu W."/>
            <person name="Ahsan B."/>
            <person name="Yamada T."/>
            <person name="Nagayasu Y."/>
            <person name="Doi K."/>
            <person name="Kasai Y."/>
            <person name="Jindo T."/>
            <person name="Kobayashi D."/>
            <person name="Shimada A."/>
            <person name="Toyoda A."/>
            <person name="Kuroki Y."/>
            <person name="Fujiyama A."/>
            <person name="Sasaki T."/>
            <person name="Shimizu A."/>
            <person name="Asakawa S."/>
            <person name="Shimizu N."/>
            <person name="Hashimoto S."/>
            <person name="Yang J."/>
            <person name="Lee Y."/>
            <person name="Matsushima K."/>
            <person name="Sugano S."/>
            <person name="Sakaizumi M."/>
            <person name="Narita T."/>
            <person name="Ohishi K."/>
            <person name="Haga S."/>
            <person name="Ohta F."/>
            <person name="Nomoto H."/>
            <person name="Nogata K."/>
            <person name="Morishita T."/>
            <person name="Endo T."/>
            <person name="Shin-I T."/>
            <person name="Takeda H."/>
            <person name="Morishita S."/>
            <person name="Kohara Y."/>
        </authorList>
    </citation>
    <scope>NUCLEOTIDE SEQUENCE [LARGE SCALE GENOMIC DNA]</scope>
    <source>
        <strain>Hd-rR</strain>
    </source>
</reference>
<feature type="region of interest" description="Disordered" evidence="10">
    <location>
        <begin position="329"/>
        <end position="362"/>
    </location>
</feature>
<reference evidence="13 14" key="2">
    <citation type="submission" date="2017-04" db="EMBL/GenBank/DDBJ databases">
        <title>CpG methylation of centromeres and impact of large insertions on vertebrate speciation.</title>
        <authorList>
            <person name="Ichikawa K."/>
            <person name="Yoshimura J."/>
            <person name="Morishita S."/>
        </authorList>
    </citation>
    <scope>NUCLEOTIDE SEQUENCE</scope>
    <source>
        <strain evidence="13 14">HSOK</strain>
    </source>
</reference>
<dbReference type="Ensembl" id="ENSORLT00015011885.1">
    <property type="protein sequence ID" value="ENSORLP00015022894.1"/>
    <property type="gene ID" value="ENSORLG00015002533.1"/>
</dbReference>
<evidence type="ECO:0000313" key="14">
    <source>
        <dbReference type="Proteomes" id="UP000265200"/>
    </source>
</evidence>
<feature type="transmembrane region" description="Helical" evidence="11">
    <location>
        <begin position="290"/>
        <end position="312"/>
    </location>
</feature>
<keyword evidence="2 11" id="KW-0812">Transmembrane</keyword>
<keyword evidence="9" id="KW-0807">Transducer</keyword>
<evidence type="ECO:0000256" key="9">
    <source>
        <dbReference type="ARBA" id="ARBA00023224"/>
    </source>
</evidence>
<dbReference type="PANTHER" id="PTHR10489">
    <property type="entry name" value="CELL ADHESION MOLECULE"/>
    <property type="match status" value="1"/>
</dbReference>
<evidence type="ECO:0000259" key="12">
    <source>
        <dbReference type="PROSITE" id="PS50262"/>
    </source>
</evidence>
<dbReference type="Pfam" id="PF00001">
    <property type="entry name" value="7tm_1"/>
    <property type="match status" value="1"/>
</dbReference>
<evidence type="ECO:0000256" key="4">
    <source>
        <dbReference type="ARBA" id="ARBA00023040"/>
    </source>
</evidence>
<keyword evidence="7" id="KW-0675">Receptor</keyword>
<dbReference type="FunFam" id="1.20.1070.10:FF:000713">
    <property type="entry name" value="Relaxin family peptide receptor 3.3b"/>
    <property type="match status" value="1"/>
</dbReference>
<reference evidence="13" key="3">
    <citation type="submission" date="2025-08" db="UniProtKB">
        <authorList>
            <consortium name="Ensembl"/>
        </authorList>
    </citation>
    <scope>IDENTIFICATION</scope>
    <source>
        <strain evidence="13">HSOK</strain>
    </source>
</reference>
<feature type="transmembrane region" description="Helical" evidence="11">
    <location>
        <begin position="76"/>
        <end position="96"/>
    </location>
</feature>
<keyword evidence="3 11" id="KW-1133">Transmembrane helix</keyword>
<protein>
    <recommendedName>
        <fullName evidence="12">G-protein coupled receptors family 1 profile domain-containing protein</fullName>
    </recommendedName>
</protein>
<dbReference type="PRINTS" id="PR00241">
    <property type="entry name" value="ANGIOTENSINR"/>
</dbReference>
<feature type="transmembrane region" description="Helical" evidence="11">
    <location>
        <begin position="38"/>
        <end position="64"/>
    </location>
</feature>